<feature type="transmembrane region" description="Helical" evidence="1">
    <location>
        <begin position="48"/>
        <end position="69"/>
    </location>
</feature>
<dbReference type="EMBL" id="FNWJ01000001">
    <property type="protein sequence ID" value="SEH10361.1"/>
    <property type="molecule type" value="Genomic_DNA"/>
</dbReference>
<dbReference type="AlphaFoldDB" id="A0A1H6FHQ3"/>
<dbReference type="Proteomes" id="UP000222056">
    <property type="component" value="Unassembled WGS sequence"/>
</dbReference>
<keyword evidence="1" id="KW-0812">Transmembrane</keyword>
<accession>A0A1H6FHQ3</accession>
<evidence type="ECO:0000313" key="2">
    <source>
        <dbReference type="EMBL" id="SEH10361.1"/>
    </source>
</evidence>
<evidence type="ECO:0000313" key="3">
    <source>
        <dbReference type="Proteomes" id="UP000222056"/>
    </source>
</evidence>
<keyword evidence="1" id="KW-0472">Membrane</keyword>
<proteinExistence type="predicted"/>
<organism evidence="2 3">
    <name type="scientific">Thermoleophilum album</name>
    <dbReference type="NCBI Taxonomy" id="29539"/>
    <lineage>
        <taxon>Bacteria</taxon>
        <taxon>Bacillati</taxon>
        <taxon>Actinomycetota</taxon>
        <taxon>Thermoleophilia</taxon>
        <taxon>Thermoleophilales</taxon>
        <taxon>Thermoleophilaceae</taxon>
        <taxon>Thermoleophilum</taxon>
    </lineage>
</organism>
<dbReference type="STRING" id="29539.SAMN02745716_0210"/>
<name>A0A1H6FHQ3_THEAL</name>
<feature type="transmembrane region" description="Helical" evidence="1">
    <location>
        <begin position="75"/>
        <end position="92"/>
    </location>
</feature>
<keyword evidence="1" id="KW-1133">Transmembrane helix</keyword>
<protein>
    <recommendedName>
        <fullName evidence="4">VIT family protein</fullName>
    </recommendedName>
</protein>
<keyword evidence="3" id="KW-1185">Reference proteome</keyword>
<reference evidence="3" key="1">
    <citation type="submission" date="2016-10" db="EMBL/GenBank/DDBJ databases">
        <authorList>
            <person name="Varghese N."/>
            <person name="Submissions S."/>
        </authorList>
    </citation>
    <scope>NUCLEOTIDE SEQUENCE [LARGE SCALE GENOMIC DNA]</scope>
    <source>
        <strain evidence="3">ATCC 35263</strain>
    </source>
</reference>
<evidence type="ECO:0008006" key="4">
    <source>
        <dbReference type="Google" id="ProtNLM"/>
    </source>
</evidence>
<feature type="transmembrane region" description="Helical" evidence="1">
    <location>
        <begin position="138"/>
        <end position="156"/>
    </location>
</feature>
<evidence type="ECO:0000256" key="1">
    <source>
        <dbReference type="SAM" id="Phobius"/>
    </source>
</evidence>
<gene>
    <name evidence="2" type="ORF">SAMN02745716_0210</name>
</gene>
<feature type="transmembrane region" description="Helical" evidence="1">
    <location>
        <begin position="113"/>
        <end position="132"/>
    </location>
</feature>
<sequence>MLRDTLFILGQSNFKSVAISIDMRTGQALHARLGIDERSFVLRYVQPAMVGLIDGTVSTLAPIFASAYLAGSREALLVGLATALGAGISMGLSEGLSDPGTVTGRGRGRVRGTVTGVATFIGGSLHALPFLIPNVQHALAVAYVVVSIELVTIALIRKRFMRVPLGVSLLQVTLGGALVAGVGIALGHA</sequence>
<feature type="transmembrane region" description="Helical" evidence="1">
    <location>
        <begin position="163"/>
        <end position="186"/>
    </location>
</feature>